<sequence length="76" mass="8695">MEQTILLKGIALFATLTGIQQWLSRTVALFDIIFIVLIVAFLISVELDYQKHKEKGRADNPQPSRELFLRPKLNLA</sequence>
<dbReference type="Proteomes" id="UP000722459">
    <property type="component" value="Unassembled WGS sequence"/>
</dbReference>
<feature type="region of interest" description="Disordered" evidence="1">
    <location>
        <begin position="53"/>
        <end position="76"/>
    </location>
</feature>
<keyword evidence="2" id="KW-0812">Transmembrane</keyword>
<keyword evidence="2" id="KW-0472">Membrane</keyword>
<feature type="transmembrane region" description="Helical" evidence="2">
    <location>
        <begin position="29"/>
        <end position="47"/>
    </location>
</feature>
<accession>A0A8T5GEB2</accession>
<comment type="caution">
    <text evidence="3">The sequence shown here is derived from an EMBL/GenBank/DDBJ whole genome shotgun (WGS) entry which is preliminary data.</text>
</comment>
<evidence type="ECO:0000256" key="2">
    <source>
        <dbReference type="SAM" id="Phobius"/>
    </source>
</evidence>
<evidence type="ECO:0000256" key="1">
    <source>
        <dbReference type="SAM" id="MobiDB-lite"/>
    </source>
</evidence>
<gene>
    <name evidence="3" type="ORF">HON47_01625</name>
</gene>
<evidence type="ECO:0000313" key="3">
    <source>
        <dbReference type="EMBL" id="MBT4870252.1"/>
    </source>
</evidence>
<dbReference type="EMBL" id="JABJNZ010000023">
    <property type="protein sequence ID" value="MBT4870252.1"/>
    <property type="molecule type" value="Genomic_DNA"/>
</dbReference>
<dbReference type="AlphaFoldDB" id="A0A8T5GEB2"/>
<reference evidence="3" key="1">
    <citation type="journal article" date="2021" name="ISME J.">
        <title>Mercury methylation by metabolically versatile and cosmopolitan marine bacteria.</title>
        <authorList>
            <person name="Lin H."/>
            <person name="Ascher D.B."/>
            <person name="Myung Y."/>
            <person name="Lamborg C.H."/>
            <person name="Hallam S.J."/>
            <person name="Gionfriddo C.M."/>
            <person name="Holt K.E."/>
            <person name="Moreau J.W."/>
        </authorList>
    </citation>
    <scope>NUCLEOTIDE SEQUENCE</scope>
    <source>
        <strain evidence="3">SI075_bin30</strain>
    </source>
</reference>
<evidence type="ECO:0000313" key="4">
    <source>
        <dbReference type="Proteomes" id="UP000722459"/>
    </source>
</evidence>
<name>A0A8T5GEB2_9ARCH</name>
<proteinExistence type="predicted"/>
<organism evidence="3 4">
    <name type="scientific">Candidatus Iainarchaeum sp</name>
    <dbReference type="NCBI Taxonomy" id="3101447"/>
    <lineage>
        <taxon>Archaea</taxon>
        <taxon>Candidatus Iainarchaeota</taxon>
        <taxon>Candidatus Iainarchaeia</taxon>
        <taxon>Candidatus Iainarchaeales</taxon>
        <taxon>Candidatus Iainarchaeaceae</taxon>
        <taxon>Candidatus Iainarchaeum</taxon>
    </lineage>
</organism>
<protein>
    <submittedName>
        <fullName evidence="3">Uncharacterized protein</fullName>
    </submittedName>
</protein>
<feature type="transmembrane region" description="Helical" evidence="2">
    <location>
        <begin position="5"/>
        <end position="23"/>
    </location>
</feature>
<keyword evidence="2" id="KW-1133">Transmembrane helix</keyword>